<protein>
    <submittedName>
        <fullName evidence="2">Uncharacterized protein</fullName>
    </submittedName>
</protein>
<evidence type="ECO:0000256" key="1">
    <source>
        <dbReference type="SAM" id="MobiDB-lite"/>
    </source>
</evidence>
<reference evidence="2 3" key="1">
    <citation type="submission" date="2024-03" db="EMBL/GenBank/DDBJ databases">
        <title>Mouse gut bacterial collection (mGBC) of GemPharmatech.</title>
        <authorList>
            <person name="He Y."/>
            <person name="Dong L."/>
            <person name="Wu D."/>
            <person name="Gao X."/>
            <person name="Lin Z."/>
        </authorList>
    </citation>
    <scope>NUCLEOTIDE SEQUENCE [LARGE SCALE GENOMIC DNA]</scope>
    <source>
        <strain evidence="2 3">61-15</strain>
    </source>
</reference>
<accession>A0ABV4D7U6</accession>
<keyword evidence="3" id="KW-1185">Reference proteome</keyword>
<dbReference type="EMBL" id="JBCLSH010000024">
    <property type="protein sequence ID" value="MEY8443975.1"/>
    <property type="molecule type" value="Genomic_DNA"/>
</dbReference>
<organism evidence="2 3">
    <name type="scientific">Lactococcus ileimucosae</name>
    <dbReference type="NCBI Taxonomy" id="2941329"/>
    <lineage>
        <taxon>Bacteria</taxon>
        <taxon>Bacillati</taxon>
        <taxon>Bacillota</taxon>
        <taxon>Bacilli</taxon>
        <taxon>Lactobacillales</taxon>
        <taxon>Streptococcaceae</taxon>
        <taxon>Lactococcus</taxon>
    </lineage>
</organism>
<feature type="region of interest" description="Disordered" evidence="1">
    <location>
        <begin position="85"/>
        <end position="118"/>
    </location>
</feature>
<feature type="compositionally biased region" description="Basic and acidic residues" evidence="1">
    <location>
        <begin position="86"/>
        <end position="118"/>
    </location>
</feature>
<dbReference type="Proteomes" id="UP001565283">
    <property type="component" value="Unassembled WGS sequence"/>
</dbReference>
<proteinExistence type="predicted"/>
<name>A0ABV4D7U6_9LACT</name>
<evidence type="ECO:0000313" key="2">
    <source>
        <dbReference type="EMBL" id="MEY8443975.1"/>
    </source>
</evidence>
<dbReference type="RefSeq" id="WP_369948490.1">
    <property type="nucleotide sequence ID" value="NZ_JBCLSH010000024.1"/>
</dbReference>
<sequence>MAKDKNADKRHEYNLSILYTEQAYDELQAETQQLNTSFDELEQNLTRSFQVLQALEDEEATLSGRTSSFSEVSARKQFVMKGIQNQKEELNSDYNKSKQILEDRREQLQKERDTLSWD</sequence>
<gene>
    <name evidence="2" type="ORF">AALA52_06950</name>
</gene>
<evidence type="ECO:0000313" key="3">
    <source>
        <dbReference type="Proteomes" id="UP001565283"/>
    </source>
</evidence>
<comment type="caution">
    <text evidence="2">The sequence shown here is derived from an EMBL/GenBank/DDBJ whole genome shotgun (WGS) entry which is preliminary data.</text>
</comment>